<keyword evidence="2" id="KW-1185">Reference proteome</keyword>
<name>A0A392TYW1_9FABA</name>
<dbReference type="Proteomes" id="UP000265520">
    <property type="component" value="Unassembled WGS sequence"/>
</dbReference>
<reference evidence="1 2" key="1">
    <citation type="journal article" date="2018" name="Front. Plant Sci.">
        <title>Red Clover (Trifolium pratense) and Zigzag Clover (T. medium) - A Picture of Genomic Similarities and Differences.</title>
        <authorList>
            <person name="Dluhosova J."/>
            <person name="Istvanek J."/>
            <person name="Nedelnik J."/>
            <person name="Repkova J."/>
        </authorList>
    </citation>
    <scope>NUCLEOTIDE SEQUENCE [LARGE SCALE GENOMIC DNA]</scope>
    <source>
        <strain evidence="2">cv. 10/8</strain>
        <tissue evidence="1">Leaf</tissue>
    </source>
</reference>
<evidence type="ECO:0000313" key="1">
    <source>
        <dbReference type="EMBL" id="MCI65717.1"/>
    </source>
</evidence>
<protein>
    <submittedName>
        <fullName evidence="1">Uncharacterized protein</fullName>
    </submittedName>
</protein>
<organism evidence="1 2">
    <name type="scientific">Trifolium medium</name>
    <dbReference type="NCBI Taxonomy" id="97028"/>
    <lineage>
        <taxon>Eukaryota</taxon>
        <taxon>Viridiplantae</taxon>
        <taxon>Streptophyta</taxon>
        <taxon>Embryophyta</taxon>
        <taxon>Tracheophyta</taxon>
        <taxon>Spermatophyta</taxon>
        <taxon>Magnoliopsida</taxon>
        <taxon>eudicotyledons</taxon>
        <taxon>Gunneridae</taxon>
        <taxon>Pentapetalae</taxon>
        <taxon>rosids</taxon>
        <taxon>fabids</taxon>
        <taxon>Fabales</taxon>
        <taxon>Fabaceae</taxon>
        <taxon>Papilionoideae</taxon>
        <taxon>50 kb inversion clade</taxon>
        <taxon>NPAAA clade</taxon>
        <taxon>Hologalegina</taxon>
        <taxon>IRL clade</taxon>
        <taxon>Trifolieae</taxon>
        <taxon>Trifolium</taxon>
    </lineage>
</organism>
<feature type="non-terminal residue" evidence="1">
    <location>
        <position position="43"/>
    </location>
</feature>
<evidence type="ECO:0000313" key="2">
    <source>
        <dbReference type="Proteomes" id="UP000265520"/>
    </source>
</evidence>
<dbReference type="AlphaFoldDB" id="A0A392TYW1"/>
<proteinExistence type="predicted"/>
<sequence>MTDLDALLLVNPIEYDDGNGDVWSSNYSSSVDHLIVMVNGTGG</sequence>
<comment type="caution">
    <text evidence="1">The sequence shown here is derived from an EMBL/GenBank/DDBJ whole genome shotgun (WGS) entry which is preliminary data.</text>
</comment>
<dbReference type="EMBL" id="LXQA010680977">
    <property type="protein sequence ID" value="MCI65717.1"/>
    <property type="molecule type" value="Genomic_DNA"/>
</dbReference>
<accession>A0A392TYW1</accession>